<evidence type="ECO:0008006" key="5">
    <source>
        <dbReference type="Google" id="ProtNLM"/>
    </source>
</evidence>
<feature type="region of interest" description="Disordered" evidence="1">
    <location>
        <begin position="1"/>
        <end position="30"/>
    </location>
</feature>
<evidence type="ECO:0000313" key="4">
    <source>
        <dbReference type="Proteomes" id="UP000638014"/>
    </source>
</evidence>
<proteinExistence type="predicted"/>
<dbReference type="Proteomes" id="UP000638014">
    <property type="component" value="Unassembled WGS sequence"/>
</dbReference>
<feature type="region of interest" description="Disordered" evidence="1">
    <location>
        <begin position="94"/>
        <end position="133"/>
    </location>
</feature>
<dbReference type="InterPro" id="IPR011990">
    <property type="entry name" value="TPR-like_helical_dom_sf"/>
</dbReference>
<accession>A0A8J6QS70</accession>
<organism evidence="3 4">
    <name type="scientific">Neiella litorisoli</name>
    <dbReference type="NCBI Taxonomy" id="2771431"/>
    <lineage>
        <taxon>Bacteria</taxon>
        <taxon>Pseudomonadati</taxon>
        <taxon>Pseudomonadota</taxon>
        <taxon>Gammaproteobacteria</taxon>
        <taxon>Alteromonadales</taxon>
        <taxon>Echinimonadaceae</taxon>
        <taxon>Neiella</taxon>
    </lineage>
</organism>
<dbReference type="RefSeq" id="WP_191146144.1">
    <property type="nucleotide sequence ID" value="NZ_JACXAF010000027.1"/>
</dbReference>
<dbReference type="SUPFAM" id="SSF48452">
    <property type="entry name" value="TPR-like"/>
    <property type="match status" value="1"/>
</dbReference>
<dbReference type="EMBL" id="JACXAF010000027">
    <property type="protein sequence ID" value="MBD1391086.1"/>
    <property type="molecule type" value="Genomic_DNA"/>
</dbReference>
<feature type="transmembrane region" description="Helical" evidence="2">
    <location>
        <begin position="38"/>
        <end position="55"/>
    </location>
</feature>
<feature type="compositionally biased region" description="Polar residues" evidence="1">
    <location>
        <begin position="105"/>
        <end position="116"/>
    </location>
</feature>
<evidence type="ECO:0000256" key="1">
    <source>
        <dbReference type="SAM" id="MobiDB-lite"/>
    </source>
</evidence>
<keyword evidence="2" id="KW-0812">Transmembrane</keyword>
<keyword evidence="2" id="KW-1133">Transmembrane helix</keyword>
<keyword evidence="4" id="KW-1185">Reference proteome</keyword>
<reference evidence="3" key="1">
    <citation type="submission" date="2020-09" db="EMBL/GenBank/DDBJ databases">
        <title>A novel bacterium of genus Neiella, isolated from South China Sea.</title>
        <authorList>
            <person name="Huang H."/>
            <person name="Mo K."/>
            <person name="Hu Y."/>
        </authorList>
    </citation>
    <scope>NUCLEOTIDE SEQUENCE</scope>
    <source>
        <strain evidence="3">HB171785</strain>
    </source>
</reference>
<dbReference type="Gene3D" id="1.25.40.10">
    <property type="entry name" value="Tetratricopeptide repeat domain"/>
    <property type="match status" value="1"/>
</dbReference>
<evidence type="ECO:0000313" key="3">
    <source>
        <dbReference type="EMBL" id="MBD1391086.1"/>
    </source>
</evidence>
<gene>
    <name evidence="3" type="ORF">IC617_16785</name>
</gene>
<protein>
    <recommendedName>
        <fullName evidence="5">Tetratricopeptide repeat protein</fullName>
    </recommendedName>
</protein>
<comment type="caution">
    <text evidence="3">The sequence shown here is derived from an EMBL/GenBank/DDBJ whole genome shotgun (WGS) entry which is preliminary data.</text>
</comment>
<keyword evidence="2" id="KW-0472">Membrane</keyword>
<dbReference type="AlphaFoldDB" id="A0A8J6QS70"/>
<name>A0A8J6QS70_9GAMM</name>
<evidence type="ECO:0000256" key="2">
    <source>
        <dbReference type="SAM" id="Phobius"/>
    </source>
</evidence>
<sequence>MSVINQMLRDLEQRKQPEQTVEQPQFHAPEPSPWRQRVLIIIVLALLAAAGYWWFGVVSPAHQATSMKQTVPAEPVAPPAESRLLEALDAVEREAEHNAEPETVQKAQPSEQQAEATSELKAEPKQSETLAAAEPSAVVGANAQPAELSAQPEPTSKSTAVAIPAEPTVPAVATAPVVEPAAEPEPIASPAKIVKAPSKAQISHSPMSEQQVVQLQLNEARAFAANGRQGDAEATYRKLLKRDPKLVTARMELVALLTQQRQEGRALKVVDEGLRYLPTNAQLVTLKAQLLLSLGRADDAWKVLQVVNESQVQETGFFVIKAGLASQRNEFDVAYRNYSILAVREPNQGRWWLGKAISAEQTGHVMDAVEGYRRALTSTGLSAGSMRYAQHRLDLLGTQSHGEN</sequence>